<name>X1CLJ4_9ZZZZ</name>
<feature type="transmembrane region" description="Helical" evidence="1">
    <location>
        <begin position="12"/>
        <end position="34"/>
    </location>
</feature>
<proteinExistence type="predicted"/>
<feature type="transmembrane region" description="Helical" evidence="1">
    <location>
        <begin position="71"/>
        <end position="91"/>
    </location>
</feature>
<keyword evidence="1" id="KW-0472">Membrane</keyword>
<evidence type="ECO:0000313" key="2">
    <source>
        <dbReference type="EMBL" id="GAG85081.1"/>
    </source>
</evidence>
<keyword evidence="1" id="KW-0812">Transmembrane</keyword>
<evidence type="ECO:0000256" key="1">
    <source>
        <dbReference type="SAM" id="Phobius"/>
    </source>
</evidence>
<reference evidence="2" key="1">
    <citation type="journal article" date="2014" name="Front. Microbiol.">
        <title>High frequency of phylogenetically diverse reductive dehalogenase-homologous genes in deep subseafloor sedimentary metagenomes.</title>
        <authorList>
            <person name="Kawai M."/>
            <person name="Futagami T."/>
            <person name="Toyoda A."/>
            <person name="Takaki Y."/>
            <person name="Nishi S."/>
            <person name="Hori S."/>
            <person name="Arai W."/>
            <person name="Tsubouchi T."/>
            <person name="Morono Y."/>
            <person name="Uchiyama I."/>
            <person name="Ito T."/>
            <person name="Fujiyama A."/>
            <person name="Inagaki F."/>
            <person name="Takami H."/>
        </authorList>
    </citation>
    <scope>NUCLEOTIDE SEQUENCE</scope>
    <source>
        <strain evidence="2">Expedition CK06-06</strain>
    </source>
</reference>
<accession>X1CLJ4</accession>
<dbReference type="AlphaFoldDB" id="X1CLJ4"/>
<sequence>MIENSEKIVRCFKILFLIGMGLVIASFFSDWYYYAYIINGTTMIWGYNIIARWNCLSNNSENYPGIVEIDMIILSLYMFIFILAAISFIYMK</sequence>
<dbReference type="EMBL" id="BART01015484">
    <property type="protein sequence ID" value="GAG85081.1"/>
    <property type="molecule type" value="Genomic_DNA"/>
</dbReference>
<organism evidence="2">
    <name type="scientific">marine sediment metagenome</name>
    <dbReference type="NCBI Taxonomy" id="412755"/>
    <lineage>
        <taxon>unclassified sequences</taxon>
        <taxon>metagenomes</taxon>
        <taxon>ecological metagenomes</taxon>
    </lineage>
</organism>
<gene>
    <name evidence="2" type="ORF">S01H4_30055</name>
</gene>
<comment type="caution">
    <text evidence="2">The sequence shown here is derived from an EMBL/GenBank/DDBJ whole genome shotgun (WGS) entry which is preliminary data.</text>
</comment>
<keyword evidence="1" id="KW-1133">Transmembrane helix</keyword>
<protein>
    <submittedName>
        <fullName evidence="2">Uncharacterized protein</fullName>
    </submittedName>
</protein>